<dbReference type="PANTHER" id="PTHR30290:SF38">
    <property type="entry name" value="D,D-DIPEPTIDE-BINDING PERIPLASMIC PROTEIN DDPA-RELATED"/>
    <property type="match status" value="1"/>
</dbReference>
<sequence length="536" mass="59376" precursor="true">MRIQMGMKAKAAFITIGAIITVANSLSNASAQTSGGDLVTVMRADPKGLIPAFPHGGDTRIIAAKIFEGLISYSTDLRPLPGLAKSWEISSDGLTYTFKLQNGVHWNDGKEFSSADVLFSLNEMLPATNAAAKQALEEVKSIEAPDAETVVITLKRRVPYFLMLFPGQQMPIMPKHIYEGTDYIKNPANLMPIGTGPFELVEWKRGSYVRLEKNENYWKKPEPYLDSITYRIMPDASSRAIALESGDVNVATSGELSSSDIARFKTSGEFRMDSKGWEYFASQALLVINVRNHVLQDARFRQALSYALDKRFILDHVWNGTGAISTGPVSHSIPFYTDKISSYSFDPKKASALLDEIGLRAGADDKRLDAQGNPITVKLLILPGEPYGRLAEYIREAWRGIGIATDLQAVDLGNWYDRMANWNFDVAIANLGQFADPGIGARSYYHSGNIKKGVMFSNMGGYKNGDVDALFDQASLEMDPERRGEIYHQIQQKIVTDAPAIWLIDLERFTVSQKNVHNLVTDAFGPWGSWASAYIE</sequence>
<dbReference type="PIRSF" id="PIRSF002741">
    <property type="entry name" value="MppA"/>
    <property type="match status" value="1"/>
</dbReference>
<dbReference type="InterPro" id="IPR039424">
    <property type="entry name" value="SBP_5"/>
</dbReference>
<dbReference type="Gene3D" id="3.40.190.10">
    <property type="entry name" value="Periplasmic binding protein-like II"/>
    <property type="match status" value="1"/>
</dbReference>
<dbReference type="SUPFAM" id="SSF53850">
    <property type="entry name" value="Periplasmic binding protein-like II"/>
    <property type="match status" value="1"/>
</dbReference>
<reference evidence="5" key="1">
    <citation type="submission" date="2006-06" db="EMBL/GenBank/DDBJ databases">
        <title>Complete sequence of chromosome of Chelativorans sp. BNC1.</title>
        <authorList>
            <consortium name="US DOE Joint Genome Institute"/>
            <person name="Copeland A."/>
            <person name="Lucas S."/>
            <person name="Lapidus A."/>
            <person name="Barry K."/>
            <person name="Detter J.C."/>
            <person name="Glavina del Rio T."/>
            <person name="Hammon N."/>
            <person name="Israni S."/>
            <person name="Dalin E."/>
            <person name="Tice H."/>
            <person name="Pitluck S."/>
            <person name="Chertkov O."/>
            <person name="Brettin T."/>
            <person name="Bruce D."/>
            <person name="Han C."/>
            <person name="Tapia R."/>
            <person name="Gilna P."/>
            <person name="Schmutz J."/>
            <person name="Larimer F."/>
            <person name="Land M."/>
            <person name="Hauser L."/>
            <person name="Kyrpides N."/>
            <person name="Mikhailova N."/>
            <person name="Richardson P."/>
        </authorList>
    </citation>
    <scope>NUCLEOTIDE SEQUENCE</scope>
    <source>
        <strain evidence="5">BNC1</strain>
    </source>
</reference>
<dbReference type="AlphaFoldDB" id="Q11KW0"/>
<dbReference type="InterPro" id="IPR030678">
    <property type="entry name" value="Peptide/Ni-bd"/>
</dbReference>
<comment type="similarity">
    <text evidence="2">Belongs to the bacterial solute-binding protein 5 family.</text>
</comment>
<dbReference type="OrthoDB" id="9803988at2"/>
<keyword evidence="3" id="KW-0732">Signal</keyword>
<dbReference type="CDD" id="cd08517">
    <property type="entry name" value="PBP2_NikA_DppA_OppA_like_13"/>
    <property type="match status" value="1"/>
</dbReference>
<dbReference type="GO" id="GO:1904680">
    <property type="term" value="F:peptide transmembrane transporter activity"/>
    <property type="evidence" value="ECO:0007669"/>
    <property type="project" value="TreeGrafter"/>
</dbReference>
<organism evidence="5">
    <name type="scientific">Chelativorans sp. (strain BNC1)</name>
    <dbReference type="NCBI Taxonomy" id="266779"/>
    <lineage>
        <taxon>Bacteria</taxon>
        <taxon>Pseudomonadati</taxon>
        <taxon>Pseudomonadota</taxon>
        <taxon>Alphaproteobacteria</taxon>
        <taxon>Hyphomicrobiales</taxon>
        <taxon>Phyllobacteriaceae</taxon>
        <taxon>Chelativorans</taxon>
    </lineage>
</organism>
<dbReference type="Gene3D" id="3.10.105.10">
    <property type="entry name" value="Dipeptide-binding Protein, Domain 3"/>
    <property type="match status" value="1"/>
</dbReference>
<evidence type="ECO:0000259" key="4">
    <source>
        <dbReference type="Pfam" id="PF00496"/>
    </source>
</evidence>
<dbReference type="eggNOG" id="COG0747">
    <property type="taxonomic scope" value="Bacteria"/>
</dbReference>
<proteinExistence type="inferred from homology"/>
<accession>Q11KW0</accession>
<comment type="subcellular location">
    <subcellularLocation>
        <location evidence="1">Periplasm</location>
    </subcellularLocation>
</comment>
<evidence type="ECO:0000256" key="3">
    <source>
        <dbReference type="ARBA" id="ARBA00022729"/>
    </source>
</evidence>
<dbReference type="KEGG" id="mes:Meso_0563"/>
<gene>
    <name evidence="5" type="ordered locus">Meso_0563</name>
</gene>
<dbReference type="GO" id="GO:0043190">
    <property type="term" value="C:ATP-binding cassette (ABC) transporter complex"/>
    <property type="evidence" value="ECO:0007669"/>
    <property type="project" value="InterPro"/>
</dbReference>
<dbReference type="GO" id="GO:0015833">
    <property type="term" value="P:peptide transport"/>
    <property type="evidence" value="ECO:0007669"/>
    <property type="project" value="TreeGrafter"/>
</dbReference>
<evidence type="ECO:0000256" key="2">
    <source>
        <dbReference type="ARBA" id="ARBA00005695"/>
    </source>
</evidence>
<evidence type="ECO:0000313" key="5">
    <source>
        <dbReference type="EMBL" id="ABG61965.1"/>
    </source>
</evidence>
<name>Q11KW0_CHESB</name>
<protein>
    <submittedName>
        <fullName evidence="5">Extracellular solute-binding protein, family 5</fullName>
    </submittedName>
</protein>
<dbReference type="InterPro" id="IPR000914">
    <property type="entry name" value="SBP_5_dom"/>
</dbReference>
<evidence type="ECO:0000256" key="1">
    <source>
        <dbReference type="ARBA" id="ARBA00004418"/>
    </source>
</evidence>
<dbReference type="HOGENOM" id="CLU_017028_7_3_5"/>
<dbReference type="STRING" id="266779.Meso_0563"/>
<dbReference type="GO" id="GO:0030288">
    <property type="term" value="C:outer membrane-bounded periplasmic space"/>
    <property type="evidence" value="ECO:0007669"/>
    <property type="project" value="UniProtKB-ARBA"/>
</dbReference>
<feature type="domain" description="Solute-binding protein family 5" evidence="4">
    <location>
        <begin position="79"/>
        <end position="450"/>
    </location>
</feature>
<dbReference type="EMBL" id="CP000390">
    <property type="protein sequence ID" value="ABG61965.1"/>
    <property type="molecule type" value="Genomic_DNA"/>
</dbReference>
<dbReference type="PANTHER" id="PTHR30290">
    <property type="entry name" value="PERIPLASMIC BINDING COMPONENT OF ABC TRANSPORTER"/>
    <property type="match status" value="1"/>
</dbReference>
<dbReference type="Pfam" id="PF00496">
    <property type="entry name" value="SBP_bac_5"/>
    <property type="match status" value="1"/>
</dbReference>